<dbReference type="KEGG" id="slj:EGC82_18010"/>
<evidence type="ECO:0000313" key="2">
    <source>
        <dbReference type="Proteomes" id="UP000278035"/>
    </source>
</evidence>
<dbReference type="EMBL" id="CP034015">
    <property type="protein sequence ID" value="AZG74478.1"/>
    <property type="molecule type" value="Genomic_DNA"/>
</dbReference>
<proteinExistence type="predicted"/>
<keyword evidence="2" id="KW-1185">Reference proteome</keyword>
<dbReference type="AlphaFoldDB" id="A0A3G8M0G7"/>
<protein>
    <submittedName>
        <fullName evidence="1">Uncharacterized protein</fullName>
    </submittedName>
</protein>
<gene>
    <name evidence="1" type="ORF">EGC82_18010</name>
</gene>
<dbReference type="Proteomes" id="UP000278035">
    <property type="component" value="Chromosome"/>
</dbReference>
<dbReference type="RefSeq" id="WP_124731973.1">
    <property type="nucleotide sequence ID" value="NZ_CBCSKC010000058.1"/>
</dbReference>
<evidence type="ECO:0000313" key="1">
    <source>
        <dbReference type="EMBL" id="AZG74478.1"/>
    </source>
</evidence>
<organism evidence="1 2">
    <name type="scientific">Shewanella livingstonensis</name>
    <dbReference type="NCBI Taxonomy" id="150120"/>
    <lineage>
        <taxon>Bacteria</taxon>
        <taxon>Pseudomonadati</taxon>
        <taxon>Pseudomonadota</taxon>
        <taxon>Gammaproteobacteria</taxon>
        <taxon>Alteromonadales</taxon>
        <taxon>Shewanellaceae</taxon>
        <taxon>Shewanella</taxon>
    </lineage>
</organism>
<reference evidence="2" key="1">
    <citation type="submission" date="2018-11" db="EMBL/GenBank/DDBJ databases">
        <title>Shewanella sp. M2.</title>
        <authorList>
            <person name="Hwang Y.J."/>
            <person name="Hwang C.Y."/>
        </authorList>
    </citation>
    <scope>NUCLEOTIDE SEQUENCE [LARGE SCALE GENOMIC DNA]</scope>
    <source>
        <strain evidence="2">LMG 19866</strain>
    </source>
</reference>
<name>A0A3G8M0G7_9GAMM</name>
<sequence length="80" mass="9085">MIVTRELNVNLNDWETRYILESLSKEMAHLKAINASSEDEDEVADAGNDFIELSGLYDQMSSNAVEVFGQQILDFSRDEI</sequence>
<accession>A0A3G8M0G7</accession>
<dbReference type="OrthoDB" id="9153813at2"/>